<sequence>MTTAETQSLEQLLETVPALQDQATLDGLSDLITKAAPLIQGRRLHNIIDLLAATSDVIEMADDAMVQKLMALYEEGIGGAWAISNAMRYAAAQAAQDDTPPTIWQSLRRLSKDEDARRGLNMAINLAAEFGRQSRATHAPMPED</sequence>
<accession>A0A851HX43</accession>
<name>A0A851HX43_9GAMM</name>
<dbReference type="Proteomes" id="UP000536442">
    <property type="component" value="Unassembled WGS sequence"/>
</dbReference>
<evidence type="ECO:0000313" key="2">
    <source>
        <dbReference type="Proteomes" id="UP000536442"/>
    </source>
</evidence>
<keyword evidence="2" id="KW-1185">Reference proteome</keyword>
<reference evidence="1 2" key="1">
    <citation type="submission" date="2020-03" db="EMBL/GenBank/DDBJ databases">
        <title>Metagenomic, metatranscriptomic, and metabolomic analyses revealed the key microbes and metabolic features during the fermentation of ganjang, Korean traditional soy sauce.</title>
        <authorList>
            <person name="Chun B.H."/>
            <person name="Jeon C.O."/>
        </authorList>
    </citation>
    <scope>NUCLEOTIDE SEQUENCE [LARGE SCALE GENOMIC DNA]</scope>
    <source>
        <strain evidence="1 2">KG14</strain>
    </source>
</reference>
<dbReference type="EMBL" id="JABEVQ010000002">
    <property type="protein sequence ID" value="NWN90588.1"/>
    <property type="molecule type" value="Genomic_DNA"/>
</dbReference>
<organism evidence="1 2">
    <name type="scientific">Marinobacter adhaerens</name>
    <dbReference type="NCBI Taxonomy" id="1033846"/>
    <lineage>
        <taxon>Bacteria</taxon>
        <taxon>Pseudomonadati</taxon>
        <taxon>Pseudomonadota</taxon>
        <taxon>Gammaproteobacteria</taxon>
        <taxon>Pseudomonadales</taxon>
        <taxon>Marinobacteraceae</taxon>
        <taxon>Marinobacter</taxon>
    </lineage>
</organism>
<proteinExistence type="predicted"/>
<dbReference type="AlphaFoldDB" id="A0A851HX43"/>
<protein>
    <submittedName>
        <fullName evidence="1">DUF1641 domain-containing protein</fullName>
    </submittedName>
</protein>
<comment type="caution">
    <text evidence="1">The sequence shown here is derived from an EMBL/GenBank/DDBJ whole genome shotgun (WGS) entry which is preliminary data.</text>
</comment>
<gene>
    <name evidence="1" type="ORF">HLV39_03610</name>
</gene>
<evidence type="ECO:0000313" key="1">
    <source>
        <dbReference type="EMBL" id="NWN90588.1"/>
    </source>
</evidence>